<feature type="region of interest" description="Disordered" evidence="1">
    <location>
        <begin position="115"/>
        <end position="152"/>
    </location>
</feature>
<sequence length="319" mass="33897">MESRLPYAIGPIVELGGSRDGQTLEMDLGKWANEAQAVDLGLRGLDLVVEVPQATSFNYGLIVLPQAPHMIGLLVFLNNITRNIILSNGIEIVLASSGGGGWSSLARLGAEAEASRFPQIQPPPPPPGVAARARVVGGGTGTGEWRRRRGGRCAGSATASFIAASWLRSRRRSLSQQSRSSHSAEAQPPSGRNEAKGRGGGGGEEDRRHAAQDDKEEAEEVRGRCLVVSTEVAEEAGIAGRTEEGSARERGTHQRGLRREAEEDLAKEVVPSTLMPPVAGPPHATAPRLPSRADRLRCRLPPALARRHTPPALVCCPRA</sequence>
<accession>Q5JNT0</accession>
<dbReference type="EMBL" id="AP002482">
    <property type="protein sequence ID" value="BAD86877.1"/>
    <property type="molecule type" value="Genomic_DNA"/>
</dbReference>
<dbReference type="AlphaFoldDB" id="Q5JNT0"/>
<feature type="compositionally biased region" description="Basic and acidic residues" evidence="1">
    <location>
        <begin position="204"/>
        <end position="213"/>
    </location>
</feature>
<evidence type="ECO:0000313" key="2">
    <source>
        <dbReference type="EMBL" id="BAD86877.1"/>
    </source>
</evidence>
<feature type="compositionally biased region" description="Basic and acidic residues" evidence="1">
    <location>
        <begin position="241"/>
        <end position="267"/>
    </location>
</feature>
<dbReference type="Proteomes" id="UP000817658">
    <property type="component" value="Chromosome 1"/>
</dbReference>
<feature type="region of interest" description="Disordered" evidence="1">
    <location>
        <begin position="172"/>
        <end position="223"/>
    </location>
</feature>
<reference evidence="2" key="1">
    <citation type="journal article" date="2002" name="Nature">
        <title>The genome sequence and structure of rice chromosome 1.</title>
        <authorList>
            <person name="Sasaki T."/>
            <person name="Matsumoto T."/>
            <person name="Yamamoto K."/>
            <person name="Sakata K."/>
            <person name="Baba T."/>
            <person name="Katayose Y."/>
            <person name="Wu J."/>
            <person name="Niimura Y."/>
            <person name="Cheng Z."/>
            <person name="Nagamura Y."/>
            <person name="Antonio B.A."/>
            <person name="Kanamori H."/>
            <person name="Hosokawa S."/>
            <person name="Masukawa M."/>
            <person name="Arikawa K."/>
            <person name="Chiden Y."/>
            <person name="Hayashi M."/>
            <person name="Okamoto M."/>
            <person name="Ando T."/>
            <person name="Aoki H."/>
            <person name="Arita K."/>
            <person name="Hamada M."/>
            <person name="Harada C."/>
            <person name="Hijishita S."/>
            <person name="Honda M."/>
            <person name="Ichikawa Y."/>
            <person name="Idonuma A."/>
            <person name="Iijima M."/>
            <person name="Ikeda M."/>
            <person name="Ikeno M."/>
            <person name="Itoh S."/>
            <person name="Itoh T."/>
            <person name="Itoh Y."/>
            <person name="Itoh Y."/>
            <person name="Iwabuchi A."/>
            <person name="Kamiya K."/>
            <person name="Karasawa W."/>
            <person name="Katagiri S."/>
            <person name="Kikuta A."/>
            <person name="Kobayashi N."/>
            <person name="Kono I."/>
            <person name="Machita K."/>
            <person name="Maehara T."/>
            <person name="Mizuno H."/>
            <person name="Mizubayashi T."/>
            <person name="Mukai Y."/>
            <person name="Nagasaki H."/>
            <person name="Nakashima M."/>
            <person name="Nakama Y."/>
            <person name="Nakamichi Y."/>
            <person name="Nakamura M."/>
            <person name="Namiki N."/>
            <person name="Negishi M."/>
            <person name="Ohta I."/>
            <person name="Ono N."/>
            <person name="Saji S."/>
            <person name="Sakai K."/>
            <person name="Shibata M."/>
            <person name="Shimokawa T."/>
            <person name="Shomura A."/>
            <person name="Song J."/>
            <person name="Takazaki Y."/>
            <person name="Terasawa K."/>
            <person name="Tsuji K."/>
            <person name="Waki K."/>
            <person name="Yamagata H."/>
            <person name="Yamane H."/>
            <person name="Yoshiki S."/>
            <person name="Yoshihara R."/>
            <person name="Yukawa K."/>
            <person name="Zhong H."/>
            <person name="Iwama H."/>
            <person name="Endo T."/>
            <person name="Ito H."/>
            <person name="Hahn J.H."/>
            <person name="Kim H.I."/>
            <person name="Eun M.Y."/>
            <person name="Yano M."/>
            <person name="Jiang J."/>
            <person name="Gojobori T."/>
        </authorList>
    </citation>
    <scope>NUCLEOTIDE SEQUENCE [LARGE SCALE GENOMIC DNA]</scope>
</reference>
<feature type="region of interest" description="Disordered" evidence="1">
    <location>
        <begin position="236"/>
        <end position="293"/>
    </location>
</feature>
<name>Q5JNT0_ORYSJ</name>
<proteinExistence type="predicted"/>
<evidence type="ECO:0000256" key="1">
    <source>
        <dbReference type="SAM" id="MobiDB-lite"/>
    </source>
</evidence>
<gene>
    <name evidence="2" type="primary">P0706B05.22</name>
</gene>
<organism evidence="2">
    <name type="scientific">Oryza sativa subsp. japonica</name>
    <name type="common">Rice</name>
    <dbReference type="NCBI Taxonomy" id="39947"/>
    <lineage>
        <taxon>Eukaryota</taxon>
        <taxon>Viridiplantae</taxon>
        <taxon>Streptophyta</taxon>
        <taxon>Embryophyta</taxon>
        <taxon>Tracheophyta</taxon>
        <taxon>Spermatophyta</taxon>
        <taxon>Magnoliopsida</taxon>
        <taxon>Liliopsida</taxon>
        <taxon>Poales</taxon>
        <taxon>Poaceae</taxon>
        <taxon>BOP clade</taxon>
        <taxon>Oryzoideae</taxon>
        <taxon>Oryzeae</taxon>
        <taxon>Oryzinae</taxon>
        <taxon>Oryza</taxon>
        <taxon>Oryza sativa</taxon>
    </lineage>
</organism>
<protein>
    <submittedName>
        <fullName evidence="2">Uncharacterized protein</fullName>
    </submittedName>
</protein>